<comment type="caution">
    <text evidence="1">The sequence shown here is derived from an EMBL/GenBank/DDBJ whole genome shotgun (WGS) entry which is preliminary data.</text>
</comment>
<name>A0ABQ8T8L0_PERAM</name>
<protein>
    <submittedName>
        <fullName evidence="1">Uncharacterized protein</fullName>
    </submittedName>
</protein>
<evidence type="ECO:0000313" key="2">
    <source>
        <dbReference type="Proteomes" id="UP001148838"/>
    </source>
</evidence>
<reference evidence="1 2" key="1">
    <citation type="journal article" date="2022" name="Allergy">
        <title>Genome assembly and annotation of Periplaneta americana reveal a comprehensive cockroach allergen profile.</title>
        <authorList>
            <person name="Wang L."/>
            <person name="Xiong Q."/>
            <person name="Saelim N."/>
            <person name="Wang L."/>
            <person name="Nong W."/>
            <person name="Wan A.T."/>
            <person name="Shi M."/>
            <person name="Liu X."/>
            <person name="Cao Q."/>
            <person name="Hui J.H.L."/>
            <person name="Sookrung N."/>
            <person name="Leung T.F."/>
            <person name="Tungtrongchitr A."/>
            <person name="Tsui S.K.W."/>
        </authorList>
    </citation>
    <scope>NUCLEOTIDE SEQUENCE [LARGE SCALE GENOMIC DNA]</scope>
    <source>
        <strain evidence="1">PWHHKU_190912</strain>
    </source>
</reference>
<evidence type="ECO:0000313" key="1">
    <source>
        <dbReference type="EMBL" id="KAJ4442856.1"/>
    </source>
</evidence>
<sequence>MCRNFVPQEFFYMPSNSSLYAALQALKMIGKIYSVYTFNPSLQSDDVETPFLNFLRYGFLNHSTLFMVVSVFVPLSDVETPFLNFLRYGFLNHSPPFIGLRAVFTDIFSAGFRWIISVFRIHKPVLAMGYDLNSVLVTSG</sequence>
<organism evidence="1 2">
    <name type="scientific">Periplaneta americana</name>
    <name type="common">American cockroach</name>
    <name type="synonym">Blatta americana</name>
    <dbReference type="NCBI Taxonomy" id="6978"/>
    <lineage>
        <taxon>Eukaryota</taxon>
        <taxon>Metazoa</taxon>
        <taxon>Ecdysozoa</taxon>
        <taxon>Arthropoda</taxon>
        <taxon>Hexapoda</taxon>
        <taxon>Insecta</taxon>
        <taxon>Pterygota</taxon>
        <taxon>Neoptera</taxon>
        <taxon>Polyneoptera</taxon>
        <taxon>Dictyoptera</taxon>
        <taxon>Blattodea</taxon>
        <taxon>Blattoidea</taxon>
        <taxon>Blattidae</taxon>
        <taxon>Blattinae</taxon>
        <taxon>Periplaneta</taxon>
    </lineage>
</organism>
<dbReference type="EMBL" id="JAJSOF020000013">
    <property type="protein sequence ID" value="KAJ4442856.1"/>
    <property type="molecule type" value="Genomic_DNA"/>
</dbReference>
<gene>
    <name evidence="1" type="ORF">ANN_04449</name>
</gene>
<accession>A0ABQ8T8L0</accession>
<dbReference type="Proteomes" id="UP001148838">
    <property type="component" value="Unassembled WGS sequence"/>
</dbReference>
<keyword evidence="2" id="KW-1185">Reference proteome</keyword>
<proteinExistence type="predicted"/>